<dbReference type="InterPro" id="IPR020103">
    <property type="entry name" value="PsdUridine_synth_cat_dom_sf"/>
</dbReference>
<dbReference type="GO" id="GO:0000455">
    <property type="term" value="P:enzyme-directed rRNA pseudouridine synthesis"/>
    <property type="evidence" value="ECO:0007669"/>
    <property type="project" value="TreeGrafter"/>
</dbReference>
<evidence type="ECO:0000313" key="8">
    <source>
        <dbReference type="Proteomes" id="UP000193200"/>
    </source>
</evidence>
<dbReference type="InterPro" id="IPR036986">
    <property type="entry name" value="S4_RNA-bd_sf"/>
</dbReference>
<protein>
    <recommendedName>
        <fullName evidence="5">Pseudouridine synthase</fullName>
        <ecNumber evidence="5">5.4.99.-</ecNumber>
    </recommendedName>
</protein>
<evidence type="ECO:0000256" key="5">
    <source>
        <dbReference type="RuleBase" id="RU362028"/>
    </source>
</evidence>
<dbReference type="PROSITE" id="PS50889">
    <property type="entry name" value="S4"/>
    <property type="match status" value="1"/>
</dbReference>
<dbReference type="Pfam" id="PF00849">
    <property type="entry name" value="PseudoU_synth_2"/>
    <property type="match status" value="1"/>
</dbReference>
<dbReference type="EC" id="5.4.99.-" evidence="5"/>
<dbReference type="PROSITE" id="PS01129">
    <property type="entry name" value="PSI_RLU"/>
    <property type="match status" value="1"/>
</dbReference>
<evidence type="ECO:0000256" key="4">
    <source>
        <dbReference type="PROSITE-ProRule" id="PRU00182"/>
    </source>
</evidence>
<dbReference type="NCBIfam" id="TIGR00005">
    <property type="entry name" value="rluA_subfam"/>
    <property type="match status" value="1"/>
</dbReference>
<dbReference type="InParanoid" id="A0A1Y5SIN3"/>
<dbReference type="Gene3D" id="3.10.290.10">
    <property type="entry name" value="RNA-binding S4 domain"/>
    <property type="match status" value="1"/>
</dbReference>
<evidence type="ECO:0000259" key="6">
    <source>
        <dbReference type="SMART" id="SM00363"/>
    </source>
</evidence>
<dbReference type="InterPro" id="IPR050188">
    <property type="entry name" value="RluA_PseudoU_synthase"/>
</dbReference>
<feature type="active site" evidence="3">
    <location>
        <position position="149"/>
    </location>
</feature>
<sequence>MRVQTLLVQPDEAELRLDRWFSVRFPGLTHSRLAKLIRKGEVRIDGRRAKPGDRLAAGQTVRVPPLPDEVLEKTVRSEAGARAPMRTSPEDAAMLRDAILHFDDRVIVLNKPPGLPVQGGSGLDRHLDGMLDALMFEAHERPRLVHRLDKDTSGVLLLARDRKAAQVLAAAFKSKDAIKTYWALVVGVPKPRQGRIDLPLSKHLAGRSEKVEVDREEGQRAITDFAVVDAASNKAAWLAMRPLTGRTHQLRVHSAAIGTPIVGDGKYGGPEAYLSGGVSKKLHLHARAISIPHPDGGLLEVEAPLPTHLVQSFAFFGWSEQEYDDPFAEEEEF</sequence>
<dbReference type="OrthoDB" id="9807829at2"/>
<dbReference type="SUPFAM" id="SSF55174">
    <property type="entry name" value="Alpha-L RNA-binding motif"/>
    <property type="match status" value="1"/>
</dbReference>
<evidence type="ECO:0000256" key="1">
    <source>
        <dbReference type="ARBA" id="ARBA00010876"/>
    </source>
</evidence>
<dbReference type="EMBL" id="FWFR01000001">
    <property type="protein sequence ID" value="SLN40514.1"/>
    <property type="molecule type" value="Genomic_DNA"/>
</dbReference>
<keyword evidence="8" id="KW-1185">Reference proteome</keyword>
<reference evidence="7 8" key="1">
    <citation type="submission" date="2017-03" db="EMBL/GenBank/DDBJ databases">
        <authorList>
            <person name="Afonso C.L."/>
            <person name="Miller P.J."/>
            <person name="Scott M.A."/>
            <person name="Spackman E."/>
            <person name="Goraichik I."/>
            <person name="Dimitrov K.M."/>
            <person name="Suarez D.L."/>
            <person name="Swayne D.E."/>
        </authorList>
    </citation>
    <scope>NUCLEOTIDE SEQUENCE [LARGE SCALE GENOMIC DNA]</scope>
    <source>
        <strain evidence="7 8">CECT 7691</strain>
    </source>
</reference>
<keyword evidence="4" id="KW-0694">RNA-binding</keyword>
<dbReference type="AlphaFoldDB" id="A0A1Y5SIN3"/>
<dbReference type="GO" id="GO:0003723">
    <property type="term" value="F:RNA binding"/>
    <property type="evidence" value="ECO:0007669"/>
    <property type="project" value="UniProtKB-KW"/>
</dbReference>
<dbReference type="CDD" id="cd02869">
    <property type="entry name" value="PseudoU_synth_RluA_like"/>
    <property type="match status" value="1"/>
</dbReference>
<dbReference type="InterPro" id="IPR006225">
    <property type="entry name" value="PsdUridine_synth_RluC/D"/>
</dbReference>
<dbReference type="InterPro" id="IPR006145">
    <property type="entry name" value="PsdUridine_synth_RsuA/RluA"/>
</dbReference>
<feature type="domain" description="RNA-binding S4" evidence="6">
    <location>
        <begin position="15"/>
        <end position="72"/>
    </location>
</feature>
<gene>
    <name evidence="7" type="primary">rluC</name>
    <name evidence="7" type="ORF">OCH7691_01714</name>
</gene>
<dbReference type="Proteomes" id="UP000193200">
    <property type="component" value="Unassembled WGS sequence"/>
</dbReference>
<dbReference type="Pfam" id="PF01479">
    <property type="entry name" value="S4"/>
    <property type="match status" value="1"/>
</dbReference>
<dbReference type="PANTHER" id="PTHR21600:SF87">
    <property type="entry name" value="RNA PSEUDOURIDYLATE SYNTHASE DOMAIN-CONTAINING PROTEIN 1"/>
    <property type="match status" value="1"/>
</dbReference>
<comment type="function">
    <text evidence="5">Responsible for synthesis of pseudouridine from uracil.</text>
</comment>
<keyword evidence="2 5" id="KW-0413">Isomerase</keyword>
<dbReference type="PANTHER" id="PTHR21600">
    <property type="entry name" value="MITOCHONDRIAL RNA PSEUDOURIDINE SYNTHASE"/>
    <property type="match status" value="1"/>
</dbReference>
<dbReference type="SMART" id="SM00363">
    <property type="entry name" value="S4"/>
    <property type="match status" value="1"/>
</dbReference>
<comment type="similarity">
    <text evidence="1 5">Belongs to the pseudouridine synthase RluA family.</text>
</comment>
<name>A0A1Y5SIN3_9PROT</name>
<evidence type="ECO:0000313" key="7">
    <source>
        <dbReference type="EMBL" id="SLN40514.1"/>
    </source>
</evidence>
<dbReference type="FunCoup" id="A0A1Y5SIN3">
    <property type="interactions" value="468"/>
</dbReference>
<evidence type="ECO:0000256" key="3">
    <source>
        <dbReference type="PIRSR" id="PIRSR606225-1"/>
    </source>
</evidence>
<evidence type="ECO:0000256" key="2">
    <source>
        <dbReference type="ARBA" id="ARBA00023235"/>
    </source>
</evidence>
<proteinExistence type="inferred from homology"/>
<comment type="catalytic activity">
    <reaction evidence="5">
        <text>a uridine in RNA = a pseudouridine in RNA</text>
        <dbReference type="Rhea" id="RHEA:48348"/>
        <dbReference type="Rhea" id="RHEA-COMP:12068"/>
        <dbReference type="Rhea" id="RHEA-COMP:12069"/>
        <dbReference type="ChEBI" id="CHEBI:65314"/>
        <dbReference type="ChEBI" id="CHEBI:65315"/>
    </reaction>
</comment>
<dbReference type="InterPro" id="IPR002942">
    <property type="entry name" value="S4_RNA-bd"/>
</dbReference>
<dbReference type="CDD" id="cd00165">
    <property type="entry name" value="S4"/>
    <property type="match status" value="1"/>
</dbReference>
<dbReference type="SUPFAM" id="SSF55120">
    <property type="entry name" value="Pseudouridine synthase"/>
    <property type="match status" value="1"/>
</dbReference>
<organism evidence="7 8">
    <name type="scientific">Oceanibacterium hippocampi</name>
    <dbReference type="NCBI Taxonomy" id="745714"/>
    <lineage>
        <taxon>Bacteria</taxon>
        <taxon>Pseudomonadati</taxon>
        <taxon>Pseudomonadota</taxon>
        <taxon>Alphaproteobacteria</taxon>
        <taxon>Sneathiellales</taxon>
        <taxon>Sneathiellaceae</taxon>
        <taxon>Oceanibacterium</taxon>
    </lineage>
</organism>
<dbReference type="Gene3D" id="3.30.2350.10">
    <property type="entry name" value="Pseudouridine synthase"/>
    <property type="match status" value="1"/>
</dbReference>
<dbReference type="GO" id="GO:0120159">
    <property type="term" value="F:rRNA pseudouridine synthase activity"/>
    <property type="evidence" value="ECO:0007669"/>
    <property type="project" value="UniProtKB-ARBA"/>
</dbReference>
<dbReference type="InterPro" id="IPR006224">
    <property type="entry name" value="PsdUridine_synth_RluA-like_CS"/>
</dbReference>
<dbReference type="RefSeq" id="WP_085882916.1">
    <property type="nucleotide sequence ID" value="NZ_FWFR01000001.1"/>
</dbReference>
<accession>A0A1Y5SIN3</accession>